<feature type="region of interest" description="Disordered" evidence="1">
    <location>
        <begin position="59"/>
        <end position="97"/>
    </location>
</feature>
<accession>A0A085LJX4</accession>
<evidence type="ECO:0000313" key="2">
    <source>
        <dbReference type="EMBL" id="KFD45270.1"/>
    </source>
</evidence>
<protein>
    <submittedName>
        <fullName evidence="2">Uncharacterized protein</fullName>
    </submittedName>
</protein>
<reference evidence="2 3" key="1">
    <citation type="journal article" date="2014" name="Nat. Genet.">
        <title>Genome and transcriptome of the porcine whipworm Trichuris suis.</title>
        <authorList>
            <person name="Jex A.R."/>
            <person name="Nejsum P."/>
            <person name="Schwarz E.M."/>
            <person name="Hu L."/>
            <person name="Young N.D."/>
            <person name="Hall R.S."/>
            <person name="Korhonen P.K."/>
            <person name="Liao S."/>
            <person name="Thamsborg S."/>
            <person name="Xia J."/>
            <person name="Xu P."/>
            <person name="Wang S."/>
            <person name="Scheerlinck J.P."/>
            <person name="Hofmann A."/>
            <person name="Sternberg P.W."/>
            <person name="Wang J."/>
            <person name="Gasser R.B."/>
        </authorList>
    </citation>
    <scope>NUCLEOTIDE SEQUENCE [LARGE SCALE GENOMIC DNA]</scope>
    <source>
        <strain evidence="2">DCEP-RM93M</strain>
    </source>
</reference>
<dbReference type="EMBL" id="KL363591">
    <property type="protein sequence ID" value="KFD45270.1"/>
    <property type="molecule type" value="Genomic_DNA"/>
</dbReference>
<keyword evidence="3" id="KW-1185">Reference proteome</keyword>
<name>A0A085LJX4_9BILA</name>
<evidence type="ECO:0000313" key="3">
    <source>
        <dbReference type="Proteomes" id="UP000030764"/>
    </source>
</evidence>
<feature type="compositionally biased region" description="Basic and acidic residues" evidence="1">
    <location>
        <begin position="61"/>
        <end position="71"/>
    </location>
</feature>
<dbReference type="AlphaFoldDB" id="A0A085LJX4"/>
<sequence length="97" mass="11552">MQNGFPRSQNSVEAWHRRWESLVGGPHVGLYRMIEEFRREQRHVHNECEPMYTNRYPSLARENDFHKRNEAADPSSGNGRSQTTIEWRSTKHNIQET</sequence>
<gene>
    <name evidence="2" type="ORF">M513_13854</name>
</gene>
<organism evidence="2 3">
    <name type="scientific">Trichuris suis</name>
    <name type="common">pig whipworm</name>
    <dbReference type="NCBI Taxonomy" id="68888"/>
    <lineage>
        <taxon>Eukaryota</taxon>
        <taxon>Metazoa</taxon>
        <taxon>Ecdysozoa</taxon>
        <taxon>Nematoda</taxon>
        <taxon>Enoplea</taxon>
        <taxon>Dorylaimia</taxon>
        <taxon>Trichinellida</taxon>
        <taxon>Trichuridae</taxon>
        <taxon>Trichuris</taxon>
    </lineage>
</organism>
<dbReference type="Proteomes" id="UP000030764">
    <property type="component" value="Unassembled WGS sequence"/>
</dbReference>
<proteinExistence type="predicted"/>
<evidence type="ECO:0000256" key="1">
    <source>
        <dbReference type="SAM" id="MobiDB-lite"/>
    </source>
</evidence>
<feature type="compositionally biased region" description="Polar residues" evidence="1">
    <location>
        <begin position="75"/>
        <end position="87"/>
    </location>
</feature>